<evidence type="ECO:0000313" key="1">
    <source>
        <dbReference type="EMBL" id="TPD61624.1"/>
    </source>
</evidence>
<organism evidence="1 2">
    <name type="scientific">Emcibacter nanhaiensis</name>
    <dbReference type="NCBI Taxonomy" id="1505037"/>
    <lineage>
        <taxon>Bacteria</taxon>
        <taxon>Pseudomonadati</taxon>
        <taxon>Pseudomonadota</taxon>
        <taxon>Alphaproteobacteria</taxon>
        <taxon>Emcibacterales</taxon>
        <taxon>Emcibacteraceae</taxon>
        <taxon>Emcibacter</taxon>
    </lineage>
</organism>
<keyword evidence="2" id="KW-1185">Reference proteome</keyword>
<sequence length="288" mass="32672">MQNLVDQVCEESGLSVGEVEAAVEKLATMLRSIPATMMYHYLGPEVEQFYSETGLRDSDAFHRLVLSKLIDSFDTDQLPLRLPDSMAALYAAEFARIRRNLEGADFAFSWDNDLFAKDMAIASGRLIPAGPGLLEISGVPRSLLFKRGIGQFFRFLAMLLFGLGGRAPLLTIHIHLSNVQLFNPEGWEKSYKVIGEILELNPEMKGLMRHAWFFDPVIAEISPKLAYLREIPEQFGAGIYYHSDEDADSGALLRSARRRALFEAGEYTPRVYYLLWPRERLIRYARTL</sequence>
<dbReference type="Proteomes" id="UP000319148">
    <property type="component" value="Unassembled WGS sequence"/>
</dbReference>
<dbReference type="AlphaFoldDB" id="A0A501PNR3"/>
<accession>A0A501PNR3</accession>
<dbReference type="EMBL" id="VFIY01000005">
    <property type="protein sequence ID" value="TPD61624.1"/>
    <property type="molecule type" value="Genomic_DNA"/>
</dbReference>
<dbReference type="OrthoDB" id="7199621at2"/>
<proteinExistence type="predicted"/>
<evidence type="ECO:0000313" key="2">
    <source>
        <dbReference type="Proteomes" id="UP000319148"/>
    </source>
</evidence>
<comment type="caution">
    <text evidence="1">The sequence shown here is derived from an EMBL/GenBank/DDBJ whole genome shotgun (WGS) entry which is preliminary data.</text>
</comment>
<name>A0A501PNR3_9PROT</name>
<reference evidence="2" key="1">
    <citation type="submission" date="2019-06" db="EMBL/GenBank/DDBJ databases">
        <title>The complete genome of Emcibacter congregatus ZYLT.</title>
        <authorList>
            <person name="Zhao Z."/>
        </authorList>
    </citation>
    <scope>NUCLEOTIDE SEQUENCE [LARGE SCALE GENOMIC DNA]</scope>
    <source>
        <strain evidence="2">MCCC 1A06723</strain>
    </source>
</reference>
<dbReference type="RefSeq" id="WP_139939134.1">
    <property type="nucleotide sequence ID" value="NZ_JBHSYP010000003.1"/>
</dbReference>
<gene>
    <name evidence="1" type="ORF">FIV46_05285</name>
</gene>
<protein>
    <submittedName>
        <fullName evidence="1">Uncharacterized protein</fullName>
    </submittedName>
</protein>